<sequence length="84" mass="9472">AELENKAAKYELETAPERMQMKRDEAKIEKADLELRTKKQKLAREKFEADVGLDSEGAVVYIGNCPGCGKDLSSVKGFDEHKER</sequence>
<comment type="caution">
    <text evidence="1">The sequence shown here is derived from an EMBL/GenBank/DDBJ whole genome shotgun (WGS) entry which is preliminary data.</text>
</comment>
<reference evidence="1" key="1">
    <citation type="journal article" date="2015" name="Nature">
        <title>Complex archaea that bridge the gap between prokaryotes and eukaryotes.</title>
        <authorList>
            <person name="Spang A."/>
            <person name="Saw J.H."/>
            <person name="Jorgensen S.L."/>
            <person name="Zaremba-Niedzwiedzka K."/>
            <person name="Martijn J."/>
            <person name="Lind A.E."/>
            <person name="van Eijk R."/>
            <person name="Schleper C."/>
            <person name="Guy L."/>
            <person name="Ettema T.J."/>
        </authorList>
    </citation>
    <scope>NUCLEOTIDE SEQUENCE</scope>
</reference>
<name>A0A0F8W304_9ZZZZ</name>
<dbReference type="EMBL" id="LAZR01067752">
    <property type="protein sequence ID" value="KKK50968.1"/>
    <property type="molecule type" value="Genomic_DNA"/>
</dbReference>
<accession>A0A0F8W304</accession>
<gene>
    <name evidence="1" type="ORF">LCGC14_3119720</name>
</gene>
<evidence type="ECO:0000313" key="1">
    <source>
        <dbReference type="EMBL" id="KKK50968.1"/>
    </source>
</evidence>
<organism evidence="1">
    <name type="scientific">marine sediment metagenome</name>
    <dbReference type="NCBI Taxonomy" id="412755"/>
    <lineage>
        <taxon>unclassified sequences</taxon>
        <taxon>metagenomes</taxon>
        <taxon>ecological metagenomes</taxon>
    </lineage>
</organism>
<feature type="non-terminal residue" evidence="1">
    <location>
        <position position="1"/>
    </location>
</feature>
<proteinExistence type="predicted"/>
<protein>
    <submittedName>
        <fullName evidence="1">Uncharacterized protein</fullName>
    </submittedName>
</protein>
<dbReference type="AlphaFoldDB" id="A0A0F8W304"/>